<dbReference type="SMART" id="SM01161">
    <property type="entry name" value="DUF1767"/>
    <property type="match status" value="1"/>
</dbReference>
<dbReference type="STRING" id="913774.A0A0C3DFS8"/>
<dbReference type="AlphaFoldDB" id="A0A0C3DFS8"/>
<gene>
    <name evidence="5" type="ORF">OIDMADRAFT_53966</name>
</gene>
<dbReference type="InParanoid" id="A0A0C3DFS8"/>
<dbReference type="Pfam" id="PF08585">
    <property type="entry name" value="RMI1_N_C"/>
    <property type="match status" value="1"/>
</dbReference>
<dbReference type="Proteomes" id="UP000054321">
    <property type="component" value="Unassembled WGS sequence"/>
</dbReference>
<sequence length="264" mass="28025">MTTPPSIPQLSQALTSLGLPPPHPSFLVPILTPGPSQRLPPLPALTATAKLRLLNADFTSALTLDPSRTPSLPTHISDPSIASRVLDADVPVQVIGIEDLSRSKWEQVEALEMERKGELTKGREVIRVVPDSEDGASAAAMGGSVSTQHTQAMGRSNGPFKLLMEDVKGQRVYGFELKKVEKVGYPPVMSIGCKVILKNGGKVARGMVLLEPATVVVLGGKIEALDKSWREGREKALRDAVGDRRSGDNGSNNGGGTNATINID</sequence>
<evidence type="ECO:0000313" key="5">
    <source>
        <dbReference type="EMBL" id="KIN00823.1"/>
    </source>
</evidence>
<comment type="similarity">
    <text evidence="1">Belongs to the RMI1 family.</text>
</comment>
<dbReference type="InterPro" id="IPR013894">
    <property type="entry name" value="RMI1_OB"/>
</dbReference>
<name>A0A0C3DFS8_OIDMZ</name>
<dbReference type="HOGENOM" id="CLU_093893_0_0_1"/>
<dbReference type="GO" id="GO:0000724">
    <property type="term" value="P:double-strand break repair via homologous recombination"/>
    <property type="evidence" value="ECO:0007669"/>
    <property type="project" value="TreeGrafter"/>
</dbReference>
<evidence type="ECO:0000256" key="1">
    <source>
        <dbReference type="ARBA" id="ARBA00006395"/>
    </source>
</evidence>
<accession>A0A0C3DFS8</accession>
<keyword evidence="6" id="KW-1185">Reference proteome</keyword>
<proteinExistence type="inferred from homology"/>
<feature type="region of interest" description="Disordered" evidence="3">
    <location>
        <begin position="236"/>
        <end position="264"/>
    </location>
</feature>
<organism evidence="5 6">
    <name type="scientific">Oidiodendron maius (strain Zn)</name>
    <dbReference type="NCBI Taxonomy" id="913774"/>
    <lineage>
        <taxon>Eukaryota</taxon>
        <taxon>Fungi</taxon>
        <taxon>Dikarya</taxon>
        <taxon>Ascomycota</taxon>
        <taxon>Pezizomycotina</taxon>
        <taxon>Leotiomycetes</taxon>
        <taxon>Leotiomycetes incertae sedis</taxon>
        <taxon>Myxotrichaceae</taxon>
        <taxon>Oidiodendron</taxon>
    </lineage>
</organism>
<dbReference type="GO" id="GO:0000712">
    <property type="term" value="P:resolution of meiotic recombination intermediates"/>
    <property type="evidence" value="ECO:0007669"/>
    <property type="project" value="TreeGrafter"/>
</dbReference>
<dbReference type="GO" id="GO:0016604">
    <property type="term" value="C:nuclear body"/>
    <property type="evidence" value="ECO:0007669"/>
    <property type="project" value="TreeGrafter"/>
</dbReference>
<reference evidence="5 6" key="1">
    <citation type="submission" date="2014-04" db="EMBL/GenBank/DDBJ databases">
        <authorList>
            <consortium name="DOE Joint Genome Institute"/>
            <person name="Kuo A."/>
            <person name="Martino E."/>
            <person name="Perotto S."/>
            <person name="Kohler A."/>
            <person name="Nagy L.G."/>
            <person name="Floudas D."/>
            <person name="Copeland A."/>
            <person name="Barry K.W."/>
            <person name="Cichocki N."/>
            <person name="Veneault-Fourrey C."/>
            <person name="LaButti K."/>
            <person name="Lindquist E.A."/>
            <person name="Lipzen A."/>
            <person name="Lundell T."/>
            <person name="Morin E."/>
            <person name="Murat C."/>
            <person name="Sun H."/>
            <person name="Tunlid A."/>
            <person name="Henrissat B."/>
            <person name="Grigoriev I.V."/>
            <person name="Hibbett D.S."/>
            <person name="Martin F."/>
            <person name="Nordberg H.P."/>
            <person name="Cantor M.N."/>
            <person name="Hua S.X."/>
        </authorList>
    </citation>
    <scope>NUCLEOTIDE SEQUENCE [LARGE SCALE GENOMIC DNA]</scope>
    <source>
        <strain evidence="5 6">Zn</strain>
    </source>
</reference>
<dbReference type="EMBL" id="KN832876">
    <property type="protein sequence ID" value="KIN00823.1"/>
    <property type="molecule type" value="Genomic_DNA"/>
</dbReference>
<evidence type="ECO:0000256" key="3">
    <source>
        <dbReference type="SAM" id="MobiDB-lite"/>
    </source>
</evidence>
<dbReference type="FunCoup" id="A0A0C3DFS8">
    <property type="interactions" value="31"/>
</dbReference>
<protein>
    <recommendedName>
        <fullName evidence="2">RecQ-mediated genome instability protein 1</fullName>
    </recommendedName>
</protein>
<feature type="compositionally biased region" description="Basic and acidic residues" evidence="3">
    <location>
        <begin position="236"/>
        <end position="247"/>
    </location>
</feature>
<evidence type="ECO:0000259" key="4">
    <source>
        <dbReference type="Pfam" id="PF08585"/>
    </source>
</evidence>
<reference evidence="6" key="2">
    <citation type="submission" date="2015-01" db="EMBL/GenBank/DDBJ databases">
        <title>Evolutionary Origins and Diversification of the Mycorrhizal Mutualists.</title>
        <authorList>
            <consortium name="DOE Joint Genome Institute"/>
            <consortium name="Mycorrhizal Genomics Consortium"/>
            <person name="Kohler A."/>
            <person name="Kuo A."/>
            <person name="Nagy L.G."/>
            <person name="Floudas D."/>
            <person name="Copeland A."/>
            <person name="Barry K.W."/>
            <person name="Cichocki N."/>
            <person name="Veneault-Fourrey C."/>
            <person name="LaButti K."/>
            <person name="Lindquist E.A."/>
            <person name="Lipzen A."/>
            <person name="Lundell T."/>
            <person name="Morin E."/>
            <person name="Murat C."/>
            <person name="Riley R."/>
            <person name="Ohm R."/>
            <person name="Sun H."/>
            <person name="Tunlid A."/>
            <person name="Henrissat B."/>
            <person name="Grigoriev I.V."/>
            <person name="Hibbett D.S."/>
            <person name="Martin F."/>
        </authorList>
    </citation>
    <scope>NUCLEOTIDE SEQUENCE [LARGE SCALE GENOMIC DNA]</scope>
    <source>
        <strain evidence="6">Zn</strain>
    </source>
</reference>
<dbReference type="InterPro" id="IPR042470">
    <property type="entry name" value="RMI1_N_C_sf"/>
</dbReference>
<dbReference type="Gene3D" id="2.40.50.770">
    <property type="entry name" value="RecQ-mediated genome instability protein Rmi1, C-terminal domain"/>
    <property type="match status" value="1"/>
</dbReference>
<dbReference type="PANTHER" id="PTHR14790">
    <property type="entry name" value="RECQ-MEDIATED GENOME INSTABILITY PROTEIN 1 RMI1"/>
    <property type="match status" value="1"/>
</dbReference>
<evidence type="ECO:0000313" key="6">
    <source>
        <dbReference type="Proteomes" id="UP000054321"/>
    </source>
</evidence>
<evidence type="ECO:0000256" key="2">
    <source>
        <dbReference type="ARBA" id="ARBA00018987"/>
    </source>
</evidence>
<dbReference type="GO" id="GO:0031422">
    <property type="term" value="C:RecQ family helicase-topoisomerase III complex"/>
    <property type="evidence" value="ECO:0007669"/>
    <property type="project" value="TreeGrafter"/>
</dbReference>
<dbReference type="PANTHER" id="PTHR14790:SF15">
    <property type="entry name" value="RECQ-MEDIATED GENOME INSTABILITY PROTEIN 1"/>
    <property type="match status" value="1"/>
</dbReference>
<feature type="domain" description="RecQ mediated genome instability protein 1 OB-fold" evidence="4">
    <location>
        <begin position="72"/>
        <end position="233"/>
    </location>
</feature>
<dbReference type="OrthoDB" id="341511at2759"/>